<name>A0A975BP07_9BACT</name>
<accession>A0A975BP07</accession>
<proteinExistence type="predicted"/>
<sequence length="212" mass="24634">MDENLLEFWGNFLLSTARKKKQVDDMTAWMQKGFNSFDDLSGMFRKFYGLDQLSEHSTEYKKMTEKAMEDFQKSFKEYMGSLAFVPKKEHLSLVDKYEKLKEKCADQEETIKHLKMLMNARGTDQLQEIIRDQGEVFQTMMKGFTQYFTAPEKAESSKEGGENKQETKTFSQHFNETEKSALAKKESENQQKNSKPKGGIKKDDRTGAKANH</sequence>
<feature type="coiled-coil region" evidence="1">
    <location>
        <begin position="90"/>
        <end position="117"/>
    </location>
</feature>
<dbReference type="EMBL" id="CP061800">
    <property type="protein sequence ID" value="QTA88713.1"/>
    <property type="molecule type" value="Genomic_DNA"/>
</dbReference>
<dbReference type="KEGG" id="dmm:dnm_047600"/>
<reference evidence="3" key="1">
    <citation type="journal article" date="2021" name="Microb. Physiol.">
        <title>Proteogenomic Insights into the Physiology of Marine, Sulfate-Reducing, Filamentous Desulfonema limicola and Desulfonema magnum.</title>
        <authorList>
            <person name="Schnaars V."/>
            <person name="Wohlbrand L."/>
            <person name="Scheve S."/>
            <person name="Hinrichs C."/>
            <person name="Reinhardt R."/>
            <person name="Rabus R."/>
        </authorList>
    </citation>
    <scope>NUCLEOTIDE SEQUENCE</scope>
    <source>
        <strain evidence="3">4be13</strain>
    </source>
</reference>
<organism evidence="3 4">
    <name type="scientific">Desulfonema magnum</name>
    <dbReference type="NCBI Taxonomy" id="45655"/>
    <lineage>
        <taxon>Bacteria</taxon>
        <taxon>Pseudomonadati</taxon>
        <taxon>Thermodesulfobacteriota</taxon>
        <taxon>Desulfobacteria</taxon>
        <taxon>Desulfobacterales</taxon>
        <taxon>Desulfococcaceae</taxon>
        <taxon>Desulfonema</taxon>
    </lineage>
</organism>
<evidence type="ECO:0000256" key="1">
    <source>
        <dbReference type="SAM" id="Coils"/>
    </source>
</evidence>
<keyword evidence="1" id="KW-0175">Coiled coil</keyword>
<feature type="compositionally biased region" description="Basic and acidic residues" evidence="2">
    <location>
        <begin position="175"/>
        <end position="189"/>
    </location>
</feature>
<keyword evidence="4" id="KW-1185">Reference proteome</keyword>
<protein>
    <submittedName>
        <fullName evidence="3">Uncharacterized protein</fullName>
    </submittedName>
</protein>
<dbReference type="RefSeq" id="WP_207683359.1">
    <property type="nucleotide sequence ID" value="NZ_CP061800.1"/>
</dbReference>
<evidence type="ECO:0000313" key="3">
    <source>
        <dbReference type="EMBL" id="QTA88713.1"/>
    </source>
</evidence>
<evidence type="ECO:0000313" key="4">
    <source>
        <dbReference type="Proteomes" id="UP000663722"/>
    </source>
</evidence>
<feature type="compositionally biased region" description="Basic and acidic residues" evidence="2">
    <location>
        <begin position="152"/>
        <end position="167"/>
    </location>
</feature>
<feature type="region of interest" description="Disordered" evidence="2">
    <location>
        <begin position="151"/>
        <end position="212"/>
    </location>
</feature>
<dbReference type="Proteomes" id="UP000663722">
    <property type="component" value="Chromosome"/>
</dbReference>
<evidence type="ECO:0000256" key="2">
    <source>
        <dbReference type="SAM" id="MobiDB-lite"/>
    </source>
</evidence>
<gene>
    <name evidence="3" type="ORF">dnm_047600</name>
</gene>
<feature type="compositionally biased region" description="Basic and acidic residues" evidence="2">
    <location>
        <begin position="200"/>
        <end position="212"/>
    </location>
</feature>
<dbReference type="AlphaFoldDB" id="A0A975BP07"/>